<protein>
    <submittedName>
        <fullName evidence="1">Uncharacterized protein</fullName>
    </submittedName>
</protein>
<sequence length="44" mass="4809">MLRKSACLLGEVKTNDIDRAAAAALELTRRAKRQITAPPKDVLC</sequence>
<accession>A0A392SP13</accession>
<dbReference type="EMBL" id="LXQA010419283">
    <property type="protein sequence ID" value="MCI50628.1"/>
    <property type="molecule type" value="Genomic_DNA"/>
</dbReference>
<dbReference type="AlphaFoldDB" id="A0A392SP13"/>
<organism evidence="1 2">
    <name type="scientific">Trifolium medium</name>
    <dbReference type="NCBI Taxonomy" id="97028"/>
    <lineage>
        <taxon>Eukaryota</taxon>
        <taxon>Viridiplantae</taxon>
        <taxon>Streptophyta</taxon>
        <taxon>Embryophyta</taxon>
        <taxon>Tracheophyta</taxon>
        <taxon>Spermatophyta</taxon>
        <taxon>Magnoliopsida</taxon>
        <taxon>eudicotyledons</taxon>
        <taxon>Gunneridae</taxon>
        <taxon>Pentapetalae</taxon>
        <taxon>rosids</taxon>
        <taxon>fabids</taxon>
        <taxon>Fabales</taxon>
        <taxon>Fabaceae</taxon>
        <taxon>Papilionoideae</taxon>
        <taxon>50 kb inversion clade</taxon>
        <taxon>NPAAA clade</taxon>
        <taxon>Hologalegina</taxon>
        <taxon>IRL clade</taxon>
        <taxon>Trifolieae</taxon>
        <taxon>Trifolium</taxon>
    </lineage>
</organism>
<dbReference type="Proteomes" id="UP000265520">
    <property type="component" value="Unassembled WGS sequence"/>
</dbReference>
<reference evidence="1 2" key="1">
    <citation type="journal article" date="2018" name="Front. Plant Sci.">
        <title>Red Clover (Trifolium pratense) and Zigzag Clover (T. medium) - A Picture of Genomic Similarities and Differences.</title>
        <authorList>
            <person name="Dluhosova J."/>
            <person name="Istvanek J."/>
            <person name="Nedelnik J."/>
            <person name="Repkova J."/>
        </authorList>
    </citation>
    <scope>NUCLEOTIDE SEQUENCE [LARGE SCALE GENOMIC DNA]</scope>
    <source>
        <strain evidence="2">cv. 10/8</strain>
        <tissue evidence="1">Leaf</tissue>
    </source>
</reference>
<keyword evidence="2" id="KW-1185">Reference proteome</keyword>
<name>A0A392SP13_9FABA</name>
<proteinExistence type="predicted"/>
<evidence type="ECO:0000313" key="1">
    <source>
        <dbReference type="EMBL" id="MCI50628.1"/>
    </source>
</evidence>
<comment type="caution">
    <text evidence="1">The sequence shown here is derived from an EMBL/GenBank/DDBJ whole genome shotgun (WGS) entry which is preliminary data.</text>
</comment>
<evidence type="ECO:0000313" key="2">
    <source>
        <dbReference type="Proteomes" id="UP000265520"/>
    </source>
</evidence>